<dbReference type="NCBIfam" id="TIGR00732">
    <property type="entry name" value="dprA"/>
    <property type="match status" value="1"/>
</dbReference>
<dbReference type="InterPro" id="IPR010994">
    <property type="entry name" value="RuvA_2-like"/>
</dbReference>
<dbReference type="GO" id="GO:0006281">
    <property type="term" value="P:DNA repair"/>
    <property type="evidence" value="ECO:0007669"/>
    <property type="project" value="UniProtKB-KW"/>
</dbReference>
<dbReference type="SUPFAM" id="SSF102405">
    <property type="entry name" value="MCP/YpsA-like"/>
    <property type="match status" value="1"/>
</dbReference>
<dbReference type="InterPro" id="IPR003488">
    <property type="entry name" value="DprA"/>
</dbReference>
<dbReference type="InterPro" id="IPR057666">
    <property type="entry name" value="DrpA_SLOG"/>
</dbReference>
<organism evidence="4">
    <name type="scientific">mine drainage metagenome</name>
    <dbReference type="NCBI Taxonomy" id="410659"/>
    <lineage>
        <taxon>unclassified sequences</taxon>
        <taxon>metagenomes</taxon>
        <taxon>ecological metagenomes</taxon>
    </lineage>
</organism>
<dbReference type="EMBL" id="MLJW01000016">
    <property type="protein sequence ID" value="OIR12884.1"/>
    <property type="molecule type" value="Genomic_DNA"/>
</dbReference>
<proteinExistence type="inferred from homology"/>
<comment type="caution">
    <text evidence="4">The sequence shown here is derived from an EMBL/GenBank/DDBJ whole genome shotgun (WGS) entry which is preliminary data.</text>
</comment>
<dbReference type="PANTHER" id="PTHR43022:SF1">
    <property type="entry name" value="PROTEIN SMF"/>
    <property type="match status" value="1"/>
</dbReference>
<gene>
    <name evidence="4" type="primary">uvrC_1</name>
    <name evidence="4" type="ORF">GALL_59510</name>
</gene>
<feature type="domain" description="DprA winged helix" evidence="3">
    <location>
        <begin position="307"/>
        <end position="360"/>
    </location>
</feature>
<feature type="domain" description="Smf/DprA SLOG" evidence="2">
    <location>
        <begin position="80"/>
        <end position="289"/>
    </location>
</feature>
<comment type="similarity">
    <text evidence="1">Belongs to the DprA/Smf family.</text>
</comment>
<dbReference type="SUPFAM" id="SSF47781">
    <property type="entry name" value="RuvA domain 2-like"/>
    <property type="match status" value="1"/>
</dbReference>
<dbReference type="Pfam" id="PF02481">
    <property type="entry name" value="DNA_processg_A"/>
    <property type="match status" value="1"/>
</dbReference>
<dbReference type="AlphaFoldDB" id="A0A1J5TGP6"/>
<dbReference type="InterPro" id="IPR041614">
    <property type="entry name" value="DprA_WH"/>
</dbReference>
<dbReference type="GO" id="GO:0009294">
    <property type="term" value="P:DNA-mediated transformation"/>
    <property type="evidence" value="ECO:0007669"/>
    <property type="project" value="InterPro"/>
</dbReference>
<sequence length="365" mass="40905">MNNELLFQLSLTLINGIGVVQAKQLIEHFGTAENIFKAKKKELSLIENIGEVRAKQIKDFDNFKEAEDEINFCEKHHIEIIFITDKNYPQRLLNCYDSPTLLFYRGNADLNASKIISIIGTRNNTDYGKQITEQFIEDMQAQNLVILSGLAFGIDAIAHKTSVQHNISTVAVLAHGLDTIYPPQHQSLAKEILLNGGLLTEFRKNTKPDKHNFPRRNRIVAGMSDATIVIETAVKGGSMITAELAYNYNRDVFAAPGKITDNKSAGCLKLIQQNKAIVFTNAQEFMHAMGWQQKKSSPKKQRELFIELSDDEKIIVDILKEKEIINIDELYLKSALSSSSVAAAILNLEIQNVVASLPGKMYKLI</sequence>
<dbReference type="Gene3D" id="3.40.50.450">
    <property type="match status" value="1"/>
</dbReference>
<name>A0A1J5TGP6_9ZZZZ</name>
<evidence type="ECO:0000313" key="4">
    <source>
        <dbReference type="EMBL" id="OIR12884.1"/>
    </source>
</evidence>
<dbReference type="Gene3D" id="1.10.10.10">
    <property type="entry name" value="Winged helix-like DNA-binding domain superfamily/Winged helix DNA-binding domain"/>
    <property type="match status" value="1"/>
</dbReference>
<accession>A0A1J5TGP6</accession>
<evidence type="ECO:0000259" key="3">
    <source>
        <dbReference type="Pfam" id="PF17782"/>
    </source>
</evidence>
<dbReference type="Pfam" id="PF17782">
    <property type="entry name" value="WHD_DprA"/>
    <property type="match status" value="1"/>
</dbReference>
<evidence type="ECO:0000256" key="1">
    <source>
        <dbReference type="ARBA" id="ARBA00006525"/>
    </source>
</evidence>
<protein>
    <submittedName>
        <fullName evidence="4">UvrABC system protein C</fullName>
    </submittedName>
</protein>
<dbReference type="PANTHER" id="PTHR43022">
    <property type="entry name" value="PROTEIN SMF"/>
    <property type="match status" value="1"/>
</dbReference>
<dbReference type="Pfam" id="PF14520">
    <property type="entry name" value="HHH_5"/>
    <property type="match status" value="1"/>
</dbReference>
<evidence type="ECO:0000259" key="2">
    <source>
        <dbReference type="Pfam" id="PF02481"/>
    </source>
</evidence>
<dbReference type="InterPro" id="IPR036388">
    <property type="entry name" value="WH-like_DNA-bd_sf"/>
</dbReference>
<reference evidence="4" key="1">
    <citation type="submission" date="2016-10" db="EMBL/GenBank/DDBJ databases">
        <title>Sequence of Gallionella enrichment culture.</title>
        <authorList>
            <person name="Poehlein A."/>
            <person name="Muehling M."/>
            <person name="Daniel R."/>
        </authorList>
    </citation>
    <scope>NUCLEOTIDE SEQUENCE</scope>
</reference>